<name>A0A6G1SM65_9ACAR</name>
<evidence type="ECO:0000259" key="4">
    <source>
        <dbReference type="PROSITE" id="PS50822"/>
    </source>
</evidence>
<dbReference type="InterPro" id="IPR036085">
    <property type="entry name" value="PAZ_dom_sf"/>
</dbReference>
<dbReference type="CDD" id="cd02845">
    <property type="entry name" value="PAZ_piwi_like"/>
    <property type="match status" value="1"/>
</dbReference>
<evidence type="ECO:0000256" key="1">
    <source>
        <dbReference type="RuleBase" id="RU361178"/>
    </source>
</evidence>
<proteinExistence type="inferred from homology"/>
<dbReference type="Pfam" id="PF02170">
    <property type="entry name" value="PAZ"/>
    <property type="match status" value="1"/>
</dbReference>
<evidence type="ECO:0000256" key="2">
    <source>
        <dbReference type="SAM" id="MobiDB-lite"/>
    </source>
</evidence>
<dbReference type="AlphaFoldDB" id="A0A6G1SM65"/>
<protein>
    <submittedName>
        <fullName evidence="5">Piwi-like protein 1</fullName>
    </submittedName>
</protein>
<dbReference type="SMART" id="SM00950">
    <property type="entry name" value="Piwi"/>
    <property type="match status" value="1"/>
</dbReference>
<dbReference type="CDD" id="cd04658">
    <property type="entry name" value="Piwi_piwi-like_Euk"/>
    <property type="match status" value="1"/>
</dbReference>
<dbReference type="EMBL" id="GGYP01006291">
    <property type="protein sequence ID" value="MDE51062.1"/>
    <property type="molecule type" value="Transcribed_RNA"/>
</dbReference>
<dbReference type="SUPFAM" id="SSF53098">
    <property type="entry name" value="Ribonuclease H-like"/>
    <property type="match status" value="1"/>
</dbReference>
<feature type="domain" description="PAZ" evidence="3">
    <location>
        <begin position="265"/>
        <end position="372"/>
    </location>
</feature>
<dbReference type="Gene3D" id="2.170.260.10">
    <property type="entry name" value="paz domain"/>
    <property type="match status" value="1"/>
</dbReference>
<feature type="domain" description="Piwi" evidence="4">
    <location>
        <begin position="540"/>
        <end position="836"/>
    </location>
</feature>
<evidence type="ECO:0000313" key="5">
    <source>
        <dbReference type="EMBL" id="MDE51062.1"/>
    </source>
</evidence>
<dbReference type="PROSITE" id="PS50821">
    <property type="entry name" value="PAZ"/>
    <property type="match status" value="1"/>
</dbReference>
<dbReference type="PROSITE" id="PS50822">
    <property type="entry name" value="PIWI"/>
    <property type="match status" value="1"/>
</dbReference>
<dbReference type="SUPFAM" id="SSF101690">
    <property type="entry name" value="PAZ domain"/>
    <property type="match status" value="1"/>
</dbReference>
<comment type="similarity">
    <text evidence="1">Belongs to the argonaute family.</text>
</comment>
<dbReference type="FunFam" id="3.30.420.10:FF:000014">
    <property type="entry name" value="Piwi-like RNA-mediated gene silencing 1"/>
    <property type="match status" value="1"/>
</dbReference>
<dbReference type="Pfam" id="PF02171">
    <property type="entry name" value="Piwi"/>
    <property type="match status" value="1"/>
</dbReference>
<dbReference type="InterPro" id="IPR012337">
    <property type="entry name" value="RNaseH-like_sf"/>
</dbReference>
<dbReference type="SMART" id="SM00949">
    <property type="entry name" value="PAZ"/>
    <property type="match status" value="1"/>
</dbReference>
<sequence length="850" mass="95378">MSSKKTKKWGSTLGSTAGPAAEVPAASPVASSATSPVADPSASSPVPSSSGAGRGVDTNPVRGRGGFRQSQIRTIPETAKSVRVEKADGTKVTVLANFVPIVPMKNRVIQMYRIDVEPVVESESKLRYLVRTAAKGLFKLDPIYDGSHECRSGEKLAAKTTSKPVVDSLDGQTYLVKFTHTGTTGFGPELVRTYNMHMNTFLKALGYYSPQPGLYVNPNHFEEVSPEIMLLRGFRTSANMHEGKKMLMNLEGAHKLVQKQNVLTIMNQIMAQNRGGNLAAALNTELAGKIVVTNYNKRCYRIEDIEHNTTPNSEFVLDGKPMKFVDFYRTRHNVQITNLTQRMLRVVPNNQRRREQESKVTLLVPELCNIAGLTEQQRNDFRLKRDLIQKSQVSPTDRVRHLRQFLQTFHGNAKVREDLNLWGYSYDKDPCSLSVHVLPQTGYAFGTRCGDNIEKYLKADEKTANINVRGLAVVPVIKKMAVITPRNLIQSKPMLFGVLESGFKSVGLEFETLEQRDIQAGDSPTLYGQALRQLSPDTNLAIVIMQNQRKDRYDAIKKAASLDKGLITQVVTSKLLLDPNKGRTAAQKIAIQIAAKVGGEPWWVNISQPDTMICGYDTYHDTTKRGRSFGAFVASLNNHHSRWWSKADAHERLEEISSQMSVNIISAMKVYKKFNNNKLPQQVIIYRDGVGEGQIEHVFKIELDKIKQALSGLGSKDQKIKLTMIVVNKRIGARFYMRSRKPDEFLNPPPGTVIDHTVTREERFDFFLISQSTFRGTVTPTYYNIIHDECGLPPLEHQKLAHKLCLLYYNWSGTVRVPAPCQYAHKLALLCGEHLHEPPNSQMDDKLHYL</sequence>
<dbReference type="Gene3D" id="3.40.50.2300">
    <property type="match status" value="1"/>
</dbReference>
<dbReference type="InterPro" id="IPR003100">
    <property type="entry name" value="PAZ_dom"/>
</dbReference>
<dbReference type="GO" id="GO:0003723">
    <property type="term" value="F:RNA binding"/>
    <property type="evidence" value="ECO:0007669"/>
    <property type="project" value="InterPro"/>
</dbReference>
<dbReference type="GO" id="GO:0034587">
    <property type="term" value="P:piRNA processing"/>
    <property type="evidence" value="ECO:0007669"/>
    <property type="project" value="UniProtKB-ARBA"/>
</dbReference>
<reference evidence="5" key="1">
    <citation type="submission" date="2018-10" db="EMBL/GenBank/DDBJ databases">
        <title>Transcriptome assembly of Aceria tosichella (Wheat curl mite) Type 2.</title>
        <authorList>
            <person name="Scully E.D."/>
            <person name="Geib S.M."/>
            <person name="Palmer N.A."/>
            <person name="Gupta A.K."/>
            <person name="Sarath G."/>
            <person name="Tatineni S."/>
        </authorList>
    </citation>
    <scope>NUCLEOTIDE SEQUENCE</scope>
    <source>
        <strain evidence="5">LincolnNE</strain>
    </source>
</reference>
<evidence type="ECO:0000259" key="3">
    <source>
        <dbReference type="PROSITE" id="PS50821"/>
    </source>
</evidence>
<dbReference type="InterPro" id="IPR003165">
    <property type="entry name" value="Piwi"/>
</dbReference>
<feature type="compositionally biased region" description="Low complexity" evidence="2">
    <location>
        <begin position="15"/>
        <end position="51"/>
    </location>
</feature>
<organism evidence="5">
    <name type="scientific">Aceria tosichella</name>
    <name type="common">wheat curl mite</name>
    <dbReference type="NCBI Taxonomy" id="561515"/>
    <lineage>
        <taxon>Eukaryota</taxon>
        <taxon>Metazoa</taxon>
        <taxon>Ecdysozoa</taxon>
        <taxon>Arthropoda</taxon>
        <taxon>Chelicerata</taxon>
        <taxon>Arachnida</taxon>
        <taxon>Acari</taxon>
        <taxon>Acariformes</taxon>
        <taxon>Trombidiformes</taxon>
        <taxon>Prostigmata</taxon>
        <taxon>Eupodina</taxon>
        <taxon>Eriophyoidea</taxon>
        <taxon>Eriophyidae</taxon>
        <taxon>Eriophyinae</taxon>
        <taxon>Aceriini</taxon>
        <taxon>Aceria</taxon>
    </lineage>
</organism>
<feature type="region of interest" description="Disordered" evidence="2">
    <location>
        <begin position="1"/>
        <end position="70"/>
    </location>
</feature>
<dbReference type="Gene3D" id="3.30.420.10">
    <property type="entry name" value="Ribonuclease H-like superfamily/Ribonuclease H"/>
    <property type="match status" value="1"/>
</dbReference>
<dbReference type="InterPro" id="IPR036397">
    <property type="entry name" value="RNaseH_sf"/>
</dbReference>
<dbReference type="PANTHER" id="PTHR22891">
    <property type="entry name" value="EUKARYOTIC TRANSLATION INITIATION FACTOR 2C"/>
    <property type="match status" value="1"/>
</dbReference>
<accession>A0A6G1SM65</accession>
<gene>
    <name evidence="5" type="primary">piwil1_1</name>
    <name evidence="5" type="ORF">g.11384</name>
</gene>